<dbReference type="PANTHER" id="PTHR17985">
    <property type="entry name" value="SER/THR-RICH PROTEIN T10 IN DGCR REGION"/>
    <property type="match status" value="1"/>
</dbReference>
<dbReference type="InterPro" id="IPR008551">
    <property type="entry name" value="TANGO2"/>
</dbReference>
<dbReference type="RefSeq" id="WP_147042492.1">
    <property type="nucleotide sequence ID" value="NZ_BAABIR010000005.1"/>
</dbReference>
<proteinExistence type="predicted"/>
<dbReference type="PANTHER" id="PTHR17985:SF8">
    <property type="entry name" value="TRANSPORT AND GOLGI ORGANIZATION PROTEIN 2 HOMOLOG"/>
    <property type="match status" value="1"/>
</dbReference>
<sequence length="247" mass="26803">MCVLAFAWQAHPEWRLVVAGNRDELHARPAAALARWSERPDILAGRDLRSGGTWLGVSESGRFAVVTNLRGFGPPMADRESRGALVTDMLDGHEPERLDSFNPFNLIAATREEALFLTNRPEPVRASLPPGLYGLSNGRLDEPWPKTVRLKQRLLDWIVDGASAPEALLDALGEDRLPTAGLAPAAASEVPQEPANSPIFIRNPVYGTRCSTVVAIAMDGRGTIIERRFDADGATTGDTTLAFAWPS</sequence>
<protein>
    <submittedName>
        <fullName evidence="1">NRDE family protein</fullName>
    </submittedName>
</protein>
<comment type="caution">
    <text evidence="1">The sequence shown here is derived from an EMBL/GenBank/DDBJ whole genome shotgun (WGS) entry which is preliminary data.</text>
</comment>
<dbReference type="AlphaFoldDB" id="A0A5C6TTR1"/>
<accession>A0A5C6TTR1</accession>
<gene>
    <name evidence="1" type="ORF">FRZ32_05070</name>
</gene>
<evidence type="ECO:0000313" key="1">
    <source>
        <dbReference type="EMBL" id="TXC63088.1"/>
    </source>
</evidence>
<name>A0A5C6TTR1_9SPHN</name>
<keyword evidence="2" id="KW-1185">Reference proteome</keyword>
<dbReference type="Pfam" id="PF05742">
    <property type="entry name" value="TANGO2"/>
    <property type="match status" value="1"/>
</dbReference>
<evidence type="ECO:0000313" key="2">
    <source>
        <dbReference type="Proteomes" id="UP000321249"/>
    </source>
</evidence>
<dbReference type="OrthoDB" id="4380123at2"/>
<organism evidence="1 2">
    <name type="scientific">Allosphingosinicella ginsenosidimutans</name>
    <dbReference type="NCBI Taxonomy" id="1176539"/>
    <lineage>
        <taxon>Bacteria</taxon>
        <taxon>Pseudomonadati</taxon>
        <taxon>Pseudomonadota</taxon>
        <taxon>Alphaproteobacteria</taxon>
        <taxon>Sphingomonadales</taxon>
        <taxon>Sphingomonadaceae</taxon>
        <taxon>Allosphingosinicella</taxon>
    </lineage>
</organism>
<dbReference type="EMBL" id="VOQQ01000001">
    <property type="protein sequence ID" value="TXC63088.1"/>
    <property type="molecule type" value="Genomic_DNA"/>
</dbReference>
<dbReference type="Proteomes" id="UP000321249">
    <property type="component" value="Unassembled WGS sequence"/>
</dbReference>
<reference evidence="1 2" key="1">
    <citation type="journal article" date="2015" name="J. Microbiol.">
        <title>Sphingosinicella ginsenosidimutans sp. nov., with ginsenoside converting activity.</title>
        <authorList>
            <person name="Kim J.K."/>
            <person name="Kang M.S."/>
            <person name="Park S.C."/>
            <person name="Kim K.M."/>
            <person name="Choi K."/>
            <person name="Yoon M.H."/>
            <person name="Im W.T."/>
        </authorList>
    </citation>
    <scope>NUCLEOTIDE SEQUENCE [LARGE SCALE GENOMIC DNA]</scope>
    <source>
        <strain evidence="1 2">BS-11</strain>
    </source>
</reference>